<comment type="catalytic activity">
    <reaction evidence="3">
        <text>hydrogencarbonate + H(+) = CO2 + H2O</text>
        <dbReference type="Rhea" id="RHEA:10748"/>
        <dbReference type="ChEBI" id="CHEBI:15377"/>
        <dbReference type="ChEBI" id="CHEBI:15378"/>
        <dbReference type="ChEBI" id="CHEBI:16526"/>
        <dbReference type="ChEBI" id="CHEBI:17544"/>
        <dbReference type="EC" id="4.2.1.1"/>
    </reaction>
</comment>
<feature type="binding site" evidence="2">
    <location>
        <position position="109"/>
    </location>
    <ligand>
        <name>Zn(2+)</name>
        <dbReference type="ChEBI" id="CHEBI:29105"/>
    </ligand>
</feature>
<proteinExistence type="inferred from homology"/>
<evidence type="ECO:0000256" key="2">
    <source>
        <dbReference type="PIRSR" id="PIRSR601765-1"/>
    </source>
</evidence>
<dbReference type="PANTHER" id="PTHR11002">
    <property type="entry name" value="CARBONIC ANHYDRASE"/>
    <property type="match status" value="1"/>
</dbReference>
<dbReference type="WBParaSite" id="ACRNAN_Path_762.g2891.t1">
    <property type="protein sequence ID" value="ACRNAN_Path_762.g2891.t1"/>
    <property type="gene ID" value="ACRNAN_Path_762.g2891"/>
</dbReference>
<dbReference type="GO" id="GO:0008270">
    <property type="term" value="F:zinc ion binding"/>
    <property type="evidence" value="ECO:0007669"/>
    <property type="project" value="UniProtKB-UniRule"/>
</dbReference>
<organism evidence="4 5">
    <name type="scientific">Acrobeloides nanus</name>
    <dbReference type="NCBI Taxonomy" id="290746"/>
    <lineage>
        <taxon>Eukaryota</taxon>
        <taxon>Metazoa</taxon>
        <taxon>Ecdysozoa</taxon>
        <taxon>Nematoda</taxon>
        <taxon>Chromadorea</taxon>
        <taxon>Rhabditida</taxon>
        <taxon>Tylenchina</taxon>
        <taxon>Cephalobomorpha</taxon>
        <taxon>Cephaloboidea</taxon>
        <taxon>Cephalobidae</taxon>
        <taxon>Acrobeloides</taxon>
    </lineage>
</organism>
<keyword evidence="2" id="KW-0479">Metal-binding</keyword>
<evidence type="ECO:0000256" key="1">
    <source>
        <dbReference type="ARBA" id="ARBA00006217"/>
    </source>
</evidence>
<accession>A0A914CCL9</accession>
<evidence type="ECO:0000256" key="3">
    <source>
        <dbReference type="RuleBase" id="RU003956"/>
    </source>
</evidence>
<keyword evidence="4" id="KW-1185">Reference proteome</keyword>
<feature type="binding site" evidence="2">
    <location>
        <position position="112"/>
    </location>
    <ligand>
        <name>Zn(2+)</name>
        <dbReference type="ChEBI" id="CHEBI:29105"/>
    </ligand>
</feature>
<dbReference type="EC" id="4.2.1.1" evidence="3"/>
<comment type="similarity">
    <text evidence="1 3">Belongs to the beta-class carbonic anhydrase family.</text>
</comment>
<sequence length="269" mass="30776">MPGLAKVLEGVLRFRKTVRADLVKQFERVRDNPNPTAVFFTCMDSRILPARFTQSQVGDMFFVRNSGNMIPHARYYGVSGYEVSVTTEPAALELAVKRGNIHHVIVCGHSDCKAINMLYNLHQCPKNFDPESPIDHWLRRNGYNSIQKLEEHLKAGKGTLLEFSADKPALLSFTAQIDPENRMNVEDKLSQINTLQQLIHVASHGFLHEFLEKGLVHLHAFWFDIYTGDMYMFSKREGKFKIIDEESVNTLISELNDEIARKKKLEAKV</sequence>
<dbReference type="Pfam" id="PF00484">
    <property type="entry name" value="Pro_CA"/>
    <property type="match status" value="1"/>
</dbReference>
<protein>
    <recommendedName>
        <fullName evidence="3">Carbonic anhydrase</fullName>
        <ecNumber evidence="3">4.2.1.1</ecNumber>
    </recommendedName>
    <alternativeName>
        <fullName evidence="3">Carbonate dehydratase</fullName>
    </alternativeName>
</protein>
<name>A0A914CCL9_9BILA</name>
<dbReference type="InterPro" id="IPR001765">
    <property type="entry name" value="Carbonic_anhydrase"/>
</dbReference>
<feature type="binding site" evidence="2">
    <location>
        <position position="44"/>
    </location>
    <ligand>
        <name>Zn(2+)</name>
        <dbReference type="ChEBI" id="CHEBI:29105"/>
    </ligand>
</feature>
<dbReference type="SMART" id="SM00947">
    <property type="entry name" value="Pro_CA"/>
    <property type="match status" value="1"/>
</dbReference>
<dbReference type="AlphaFoldDB" id="A0A914CCL9"/>
<dbReference type="InterPro" id="IPR036874">
    <property type="entry name" value="Carbonic_anhydrase_sf"/>
</dbReference>
<comment type="function">
    <text evidence="3">Reversible hydration of carbon dioxide.</text>
</comment>
<comment type="cofactor">
    <cofactor evidence="2">
        <name>Zn(2+)</name>
        <dbReference type="ChEBI" id="CHEBI:29105"/>
    </cofactor>
    <text evidence="2">Binds 1 zinc ion per subunit.</text>
</comment>
<reference evidence="5" key="1">
    <citation type="submission" date="2022-11" db="UniProtKB">
        <authorList>
            <consortium name="WormBaseParasite"/>
        </authorList>
    </citation>
    <scope>IDENTIFICATION</scope>
</reference>
<feature type="binding site" evidence="2">
    <location>
        <position position="42"/>
    </location>
    <ligand>
        <name>Zn(2+)</name>
        <dbReference type="ChEBI" id="CHEBI:29105"/>
    </ligand>
</feature>
<dbReference type="PANTHER" id="PTHR11002:SF69">
    <property type="entry name" value="CARBONIC ANHYDRASE"/>
    <property type="match status" value="1"/>
</dbReference>
<evidence type="ECO:0000313" key="4">
    <source>
        <dbReference type="Proteomes" id="UP000887540"/>
    </source>
</evidence>
<dbReference type="GO" id="GO:0004089">
    <property type="term" value="F:carbonate dehydratase activity"/>
    <property type="evidence" value="ECO:0007669"/>
    <property type="project" value="UniProtKB-UniRule"/>
</dbReference>
<keyword evidence="3" id="KW-0456">Lyase</keyword>
<keyword evidence="2 3" id="KW-0862">Zinc</keyword>
<dbReference type="Gene3D" id="3.40.1050.10">
    <property type="entry name" value="Carbonic anhydrase"/>
    <property type="match status" value="1"/>
</dbReference>
<dbReference type="Proteomes" id="UP000887540">
    <property type="component" value="Unplaced"/>
</dbReference>
<dbReference type="SUPFAM" id="SSF53056">
    <property type="entry name" value="beta-carbonic anhydrase, cab"/>
    <property type="match status" value="1"/>
</dbReference>
<evidence type="ECO:0000313" key="5">
    <source>
        <dbReference type="WBParaSite" id="ACRNAN_Path_762.g2891.t1"/>
    </source>
</evidence>